<reference evidence="1 2" key="1">
    <citation type="submission" date="2024-05" db="EMBL/GenBank/DDBJ databases">
        <authorList>
            <person name="Wallberg A."/>
        </authorList>
    </citation>
    <scope>NUCLEOTIDE SEQUENCE [LARGE SCALE GENOMIC DNA]</scope>
</reference>
<evidence type="ECO:0000313" key="1">
    <source>
        <dbReference type="EMBL" id="CAL4087964.1"/>
    </source>
</evidence>
<proteinExistence type="predicted"/>
<name>A0AAV2QM99_MEGNR</name>
<sequence>MGVILALYLPEMSLFRKSVFFFNLPGPLTRFVQKCINLYKQYCGVGICGPCVRGKESRSGQPRLQSMRACSRSWPRLIDLSAWRNLALMHYKHKGEIVDSACRAIVLIGVRRHAR</sequence>
<dbReference type="EMBL" id="CAXKWB010007638">
    <property type="protein sequence ID" value="CAL4087964.1"/>
    <property type="molecule type" value="Genomic_DNA"/>
</dbReference>
<dbReference type="AlphaFoldDB" id="A0AAV2QM99"/>
<protein>
    <submittedName>
        <fullName evidence="1">Uncharacterized protein</fullName>
    </submittedName>
</protein>
<comment type="caution">
    <text evidence="1">The sequence shown here is derived from an EMBL/GenBank/DDBJ whole genome shotgun (WGS) entry which is preliminary data.</text>
</comment>
<organism evidence="1 2">
    <name type="scientific">Meganyctiphanes norvegica</name>
    <name type="common">Northern krill</name>
    <name type="synonym">Thysanopoda norvegica</name>
    <dbReference type="NCBI Taxonomy" id="48144"/>
    <lineage>
        <taxon>Eukaryota</taxon>
        <taxon>Metazoa</taxon>
        <taxon>Ecdysozoa</taxon>
        <taxon>Arthropoda</taxon>
        <taxon>Crustacea</taxon>
        <taxon>Multicrustacea</taxon>
        <taxon>Malacostraca</taxon>
        <taxon>Eumalacostraca</taxon>
        <taxon>Eucarida</taxon>
        <taxon>Euphausiacea</taxon>
        <taxon>Euphausiidae</taxon>
        <taxon>Meganyctiphanes</taxon>
    </lineage>
</organism>
<accession>A0AAV2QM99</accession>
<gene>
    <name evidence="1" type="ORF">MNOR_LOCUS13383</name>
</gene>
<dbReference type="Proteomes" id="UP001497623">
    <property type="component" value="Unassembled WGS sequence"/>
</dbReference>
<evidence type="ECO:0000313" key="2">
    <source>
        <dbReference type="Proteomes" id="UP001497623"/>
    </source>
</evidence>
<keyword evidence="2" id="KW-1185">Reference proteome</keyword>